<feature type="transmembrane region" description="Helical" evidence="5">
    <location>
        <begin position="215"/>
        <end position="235"/>
    </location>
</feature>
<dbReference type="PANTHER" id="PTHR22911">
    <property type="entry name" value="ACYL-MALONYL CONDENSING ENZYME-RELATED"/>
    <property type="match status" value="1"/>
</dbReference>
<feature type="transmembrane region" description="Helical" evidence="5">
    <location>
        <begin position="94"/>
        <end position="112"/>
    </location>
</feature>
<dbReference type="RefSeq" id="WP_326509159.1">
    <property type="nucleotide sequence ID" value="NZ_JAWIIV010000031.1"/>
</dbReference>
<feature type="transmembrane region" description="Helical" evidence="5">
    <location>
        <begin position="273"/>
        <end position="293"/>
    </location>
</feature>
<keyword evidence="3 5" id="KW-1133">Transmembrane helix</keyword>
<dbReference type="SUPFAM" id="SSF103481">
    <property type="entry name" value="Multidrug resistance efflux transporter EmrE"/>
    <property type="match status" value="2"/>
</dbReference>
<gene>
    <name evidence="7" type="ORF">RY831_25290</name>
</gene>
<evidence type="ECO:0000259" key="6">
    <source>
        <dbReference type="Pfam" id="PF00892"/>
    </source>
</evidence>
<dbReference type="PANTHER" id="PTHR22911:SF6">
    <property type="entry name" value="SOLUTE CARRIER FAMILY 35 MEMBER G1"/>
    <property type="match status" value="1"/>
</dbReference>
<feature type="transmembrane region" description="Helical" evidence="5">
    <location>
        <begin position="247"/>
        <end position="267"/>
    </location>
</feature>
<feature type="transmembrane region" description="Helical" evidence="5">
    <location>
        <begin position="176"/>
        <end position="195"/>
    </location>
</feature>
<evidence type="ECO:0000313" key="7">
    <source>
        <dbReference type="EMBL" id="MEC4722484.1"/>
    </source>
</evidence>
<comment type="caution">
    <text evidence="7">The sequence shown here is derived from an EMBL/GenBank/DDBJ whole genome shotgun (WGS) entry which is preliminary data.</text>
</comment>
<dbReference type="InterPro" id="IPR037185">
    <property type="entry name" value="EmrE-like"/>
</dbReference>
<keyword evidence="2 5" id="KW-0812">Transmembrane</keyword>
<organism evidence="7 8">
    <name type="scientific">Noviherbaspirillum album</name>
    <dbReference type="NCBI Taxonomy" id="3080276"/>
    <lineage>
        <taxon>Bacteria</taxon>
        <taxon>Pseudomonadati</taxon>
        <taxon>Pseudomonadota</taxon>
        <taxon>Betaproteobacteria</taxon>
        <taxon>Burkholderiales</taxon>
        <taxon>Oxalobacteraceae</taxon>
        <taxon>Noviherbaspirillum</taxon>
    </lineage>
</organism>
<feature type="transmembrane region" description="Helical" evidence="5">
    <location>
        <begin position="64"/>
        <end position="82"/>
    </location>
</feature>
<keyword evidence="8" id="KW-1185">Reference proteome</keyword>
<feature type="transmembrane region" description="Helical" evidence="5">
    <location>
        <begin position="33"/>
        <end position="52"/>
    </location>
</feature>
<evidence type="ECO:0000256" key="5">
    <source>
        <dbReference type="SAM" id="Phobius"/>
    </source>
</evidence>
<accession>A0ABU6JFP5</accession>
<proteinExistence type="predicted"/>
<dbReference type="EMBL" id="JAWIIV010000031">
    <property type="protein sequence ID" value="MEC4722484.1"/>
    <property type="molecule type" value="Genomic_DNA"/>
</dbReference>
<evidence type="ECO:0000256" key="3">
    <source>
        <dbReference type="ARBA" id="ARBA00022989"/>
    </source>
</evidence>
<feature type="domain" description="EamA" evidence="6">
    <location>
        <begin position="4"/>
        <end position="135"/>
    </location>
</feature>
<reference evidence="7 8" key="1">
    <citation type="submission" date="2023-10" db="EMBL/GenBank/DDBJ databases">
        <title>Noviherbaspirillum sp. CPCC 100848 genome assembly.</title>
        <authorList>
            <person name="Li X.Y."/>
            <person name="Fang X.M."/>
        </authorList>
    </citation>
    <scope>NUCLEOTIDE SEQUENCE [LARGE SCALE GENOMIC DNA]</scope>
    <source>
        <strain evidence="7 8">CPCC 100848</strain>
    </source>
</reference>
<evidence type="ECO:0000256" key="1">
    <source>
        <dbReference type="ARBA" id="ARBA00004141"/>
    </source>
</evidence>
<evidence type="ECO:0000256" key="2">
    <source>
        <dbReference type="ARBA" id="ARBA00022692"/>
    </source>
</evidence>
<evidence type="ECO:0000256" key="4">
    <source>
        <dbReference type="ARBA" id="ARBA00023136"/>
    </source>
</evidence>
<dbReference type="InterPro" id="IPR000620">
    <property type="entry name" value="EamA_dom"/>
</dbReference>
<feature type="transmembrane region" description="Helical" evidence="5">
    <location>
        <begin position="144"/>
        <end position="164"/>
    </location>
</feature>
<dbReference type="Proteomes" id="UP001352263">
    <property type="component" value="Unassembled WGS sequence"/>
</dbReference>
<feature type="transmembrane region" description="Helical" evidence="5">
    <location>
        <begin position="119"/>
        <end position="138"/>
    </location>
</feature>
<comment type="subcellular location">
    <subcellularLocation>
        <location evidence="1">Membrane</location>
        <topology evidence="1">Multi-pass membrane protein</topology>
    </subcellularLocation>
</comment>
<sequence>MQSLWMLVATFMFSIMGVCVKIASDMYSVSEIVMYRGLVGTVVLGVLIVARGGSFRTRLAWHHAWRGLIGVVSLWLWYWSIGKLPLATGMTLNYMSPIWIAAILFAAGWWRGQSRFEPGLTGAILCSFAGVTMLLQPAFHADQWQAALAGLASGLISAIAYLQVRRLGLLGEPEYRVVFYFSLTGMLAGLAGAFVDGDGLRTLSLSSLGGQGVHGMKGWLLLLAIGVSAMVAQMAMTRAYRLGKTLVTANLQYTGIVFSSAWGIVLWGDALSLLAWCGIAVILGSGLAATYYNTRVASVPAAKAKVTEANDPIATEV</sequence>
<name>A0ABU6JFP5_9BURK</name>
<protein>
    <submittedName>
        <fullName evidence="7">DMT family transporter</fullName>
    </submittedName>
</protein>
<evidence type="ECO:0000313" key="8">
    <source>
        <dbReference type="Proteomes" id="UP001352263"/>
    </source>
</evidence>
<dbReference type="Pfam" id="PF00892">
    <property type="entry name" value="EamA"/>
    <property type="match status" value="1"/>
</dbReference>
<keyword evidence="4 5" id="KW-0472">Membrane</keyword>